<sequence>MAIIDKKGRIHGKIGNLVYRTVGDTEIVQTKAAKVKQTLSTKESAMEFGLASNCGRILRSVFSTFCCNSDGKMINRMNVTLLKCIKDNISKERGNRDLHDGNLEHLLGFQFNAHSPMNMALAIRPLCFMEAGRVKVKLPEIKENTQLQQLKYGRHAVLRLMLVAVNFRENYYEYLSYQDIDIAKGAVIPEQEWNPDVVLPPRSILLVSASLHYSGLTDVSGQAQSINSKDFSPAELIGAFHISEEEFTQQIEKAEEERMRYPLDNYRGQEILKEINKKRGKNSRSQVLKPKTSIIKTADKKETVPEIPIGKVFYQTELNFG</sequence>
<reference evidence="1 2" key="1">
    <citation type="submission" date="2019-11" db="EMBL/GenBank/DDBJ databases">
        <authorList>
            <person name="Cheng Q."/>
            <person name="Yang Z."/>
        </authorList>
    </citation>
    <scope>NUCLEOTIDE SEQUENCE [LARGE SCALE GENOMIC DNA]</scope>
    <source>
        <strain evidence="1 2">HX-22-1</strain>
    </source>
</reference>
<organism evidence="1 2">
    <name type="scientific">Pedobacter puniceum</name>
    <dbReference type="NCBI Taxonomy" id="2666136"/>
    <lineage>
        <taxon>Bacteria</taxon>
        <taxon>Pseudomonadati</taxon>
        <taxon>Bacteroidota</taxon>
        <taxon>Sphingobacteriia</taxon>
        <taxon>Sphingobacteriales</taxon>
        <taxon>Sphingobacteriaceae</taxon>
        <taxon>Pedobacter</taxon>
    </lineage>
</organism>
<dbReference type="RefSeq" id="WP_154286543.1">
    <property type="nucleotide sequence ID" value="NZ_WKJI01000001.1"/>
</dbReference>
<comment type="caution">
    <text evidence="1">The sequence shown here is derived from an EMBL/GenBank/DDBJ whole genome shotgun (WGS) entry which is preliminary data.</text>
</comment>
<name>A0A7K0FLC8_9SPHI</name>
<evidence type="ECO:0000313" key="1">
    <source>
        <dbReference type="EMBL" id="MRX46451.1"/>
    </source>
</evidence>
<dbReference type="Proteomes" id="UP000462931">
    <property type="component" value="Unassembled WGS sequence"/>
</dbReference>
<evidence type="ECO:0000313" key="2">
    <source>
        <dbReference type="Proteomes" id="UP000462931"/>
    </source>
</evidence>
<dbReference type="EMBL" id="WKJI01000001">
    <property type="protein sequence ID" value="MRX46451.1"/>
    <property type="molecule type" value="Genomic_DNA"/>
</dbReference>
<protein>
    <submittedName>
        <fullName evidence="1">Uncharacterized protein</fullName>
    </submittedName>
</protein>
<keyword evidence="2" id="KW-1185">Reference proteome</keyword>
<dbReference type="AlphaFoldDB" id="A0A7K0FLC8"/>
<gene>
    <name evidence="1" type="ORF">GJJ64_04530</name>
</gene>
<proteinExistence type="predicted"/>
<accession>A0A7K0FLC8</accession>